<reference evidence="2" key="1">
    <citation type="submission" date="2017-01" db="EMBL/GenBank/DDBJ databases">
        <authorList>
            <person name="Wang Y."/>
            <person name="White M."/>
            <person name="Kvist S."/>
            <person name="Moncalvo J.-M."/>
        </authorList>
    </citation>
    <scope>NUCLEOTIDE SEQUENCE [LARGE SCALE GENOMIC DNA]</scope>
    <source>
        <strain evidence="2">ID-206-W2</strain>
    </source>
</reference>
<sequence>MMSIFQGKRSVSEYAAEFTNLAIISELNEKALIMQFQRGLNGSILDTLINSPLTKSINELMDVCIDIDNGITSRETFRQKYIPKYDGQGYKP</sequence>
<accession>A0A1R1XGR1</accession>
<dbReference type="AlphaFoldDB" id="A0A1R1XGR1"/>
<name>A0A1R1XGR1_9FUNG</name>
<comment type="caution">
    <text evidence="1">The sequence shown here is derived from an EMBL/GenBank/DDBJ whole genome shotgun (WGS) entry which is preliminary data.</text>
</comment>
<proteinExistence type="predicted"/>
<dbReference type="Proteomes" id="UP000187429">
    <property type="component" value="Unassembled WGS sequence"/>
</dbReference>
<gene>
    <name evidence="1" type="ORF">AYI69_g8842</name>
</gene>
<protein>
    <submittedName>
        <fullName evidence="1">Uncharacterized protein</fullName>
    </submittedName>
</protein>
<keyword evidence="2" id="KW-1185">Reference proteome</keyword>
<evidence type="ECO:0000313" key="2">
    <source>
        <dbReference type="Proteomes" id="UP000187429"/>
    </source>
</evidence>
<dbReference type="OrthoDB" id="2804393at2759"/>
<dbReference type="EMBL" id="LSSM01004919">
    <property type="protein sequence ID" value="OMJ13810.1"/>
    <property type="molecule type" value="Genomic_DNA"/>
</dbReference>
<organism evidence="1 2">
    <name type="scientific">Smittium culicis</name>
    <dbReference type="NCBI Taxonomy" id="133412"/>
    <lineage>
        <taxon>Eukaryota</taxon>
        <taxon>Fungi</taxon>
        <taxon>Fungi incertae sedis</taxon>
        <taxon>Zoopagomycota</taxon>
        <taxon>Kickxellomycotina</taxon>
        <taxon>Harpellomycetes</taxon>
        <taxon>Harpellales</taxon>
        <taxon>Legeriomycetaceae</taxon>
        <taxon>Smittium</taxon>
    </lineage>
</organism>
<evidence type="ECO:0000313" key="1">
    <source>
        <dbReference type="EMBL" id="OMJ13810.1"/>
    </source>
</evidence>